<comment type="subcellular location">
    <subcellularLocation>
        <location evidence="1">Nucleus</location>
    </subcellularLocation>
</comment>
<dbReference type="AlphaFoldDB" id="R4X9Q4"/>
<evidence type="ECO:0000256" key="1">
    <source>
        <dbReference type="ARBA" id="ARBA00004123"/>
    </source>
</evidence>
<reference evidence="7 8" key="1">
    <citation type="journal article" date="2013" name="MBio">
        <title>Genome sequencing of the plant pathogen Taphrina deformans, the causal agent of peach leaf curl.</title>
        <authorList>
            <person name="Cisse O.H."/>
            <person name="Almeida J.M.G.C.F."/>
            <person name="Fonseca A."/>
            <person name="Kumar A.A."/>
            <person name="Salojaervi J."/>
            <person name="Overmyer K."/>
            <person name="Hauser P.M."/>
            <person name="Pagni M."/>
        </authorList>
    </citation>
    <scope>NUCLEOTIDE SEQUENCE [LARGE SCALE GENOMIC DNA]</scope>
    <source>
        <strain evidence="8">PYCC 5710 / ATCC 11124 / CBS 356.35 / IMI 108563 / JCM 9778 / NBRC 8474</strain>
    </source>
</reference>
<dbReference type="InterPro" id="IPR008721">
    <property type="entry name" value="ORC6_cyclin_first"/>
</dbReference>
<dbReference type="STRING" id="1097556.R4X9Q4"/>
<protein>
    <submittedName>
        <fullName evidence="7">Origin recognition complex subunit 6</fullName>
    </submittedName>
</protein>
<dbReference type="eggNOG" id="ENOG502SGNU">
    <property type="taxonomic scope" value="Eukaryota"/>
</dbReference>
<dbReference type="OrthoDB" id="5367324at2759"/>
<dbReference type="GO" id="GO:0005664">
    <property type="term" value="C:nuclear origin of replication recognition complex"/>
    <property type="evidence" value="ECO:0007669"/>
    <property type="project" value="InterPro"/>
</dbReference>
<dbReference type="Proteomes" id="UP000013776">
    <property type="component" value="Unassembled WGS sequence"/>
</dbReference>
<proteinExistence type="inferred from homology"/>
<evidence type="ECO:0000313" key="7">
    <source>
        <dbReference type="EMBL" id="CCG82175.1"/>
    </source>
</evidence>
<gene>
    <name evidence="7" type="ORF">TAPDE_002121</name>
</gene>
<feature type="domain" description="ORC6 first cyclin-like" evidence="6">
    <location>
        <begin position="12"/>
        <end position="92"/>
    </location>
</feature>
<keyword evidence="3" id="KW-0235">DNA replication</keyword>
<keyword evidence="4" id="KW-0238">DNA-binding</keyword>
<organism evidence="7 8">
    <name type="scientific">Taphrina deformans (strain PYCC 5710 / ATCC 11124 / CBS 356.35 / IMI 108563 / JCM 9778 / NBRC 8474)</name>
    <name type="common">Peach leaf curl fungus</name>
    <name type="synonym">Lalaria deformans</name>
    <dbReference type="NCBI Taxonomy" id="1097556"/>
    <lineage>
        <taxon>Eukaryota</taxon>
        <taxon>Fungi</taxon>
        <taxon>Dikarya</taxon>
        <taxon>Ascomycota</taxon>
        <taxon>Taphrinomycotina</taxon>
        <taxon>Taphrinomycetes</taxon>
        <taxon>Taphrinales</taxon>
        <taxon>Taphrinaceae</taxon>
        <taxon>Taphrina</taxon>
    </lineage>
</organism>
<evidence type="ECO:0000256" key="5">
    <source>
        <dbReference type="ARBA" id="ARBA00023242"/>
    </source>
</evidence>
<dbReference type="GO" id="GO:0003677">
    <property type="term" value="F:DNA binding"/>
    <property type="evidence" value="ECO:0007669"/>
    <property type="project" value="UniProtKB-KW"/>
</dbReference>
<dbReference type="VEuPathDB" id="FungiDB:TAPDE_002121"/>
<evidence type="ECO:0000256" key="4">
    <source>
        <dbReference type="ARBA" id="ARBA00023125"/>
    </source>
</evidence>
<dbReference type="GO" id="GO:0006260">
    <property type="term" value="P:DNA replication"/>
    <property type="evidence" value="ECO:0007669"/>
    <property type="project" value="UniProtKB-KW"/>
</dbReference>
<evidence type="ECO:0000256" key="2">
    <source>
        <dbReference type="ARBA" id="ARBA00010840"/>
    </source>
</evidence>
<dbReference type="Pfam" id="PF05460">
    <property type="entry name" value="ORC6"/>
    <property type="match status" value="1"/>
</dbReference>
<comment type="similarity">
    <text evidence="2">Belongs to the ORC6 family.</text>
</comment>
<name>R4X9Q4_TAPDE</name>
<accession>R4X9Q4</accession>
<evidence type="ECO:0000313" key="8">
    <source>
        <dbReference type="Proteomes" id="UP000013776"/>
    </source>
</evidence>
<keyword evidence="8" id="KW-1185">Reference proteome</keyword>
<evidence type="ECO:0000256" key="3">
    <source>
        <dbReference type="ARBA" id="ARBA00022705"/>
    </source>
</evidence>
<sequence>MSSRNIIKSDLLKLLPDFEESELPSELIALAETFVTQARQLFMNTSEVPAKNFVCSHIACDQMSTKLGLPELNIKHAPIPPAKYKALFKRIRSEATFRQVRDSGKSHAQTRRRIARDHAQEICSKFTTVPIAHILEILDRLVESYRTTDVRALVAAVYLLCLQASKRTKNISGSVQTSLMRDLGLSKSEIETELAYVREKSAGKDWFDFTTVKKLDLNGQPAKKKQRITQTRMMHAAIDFDNEKYRAEFQDWKSNMIQQLDEKITLLRGR</sequence>
<dbReference type="EMBL" id="CAHR02000072">
    <property type="protein sequence ID" value="CCG82175.1"/>
    <property type="molecule type" value="Genomic_DNA"/>
</dbReference>
<keyword evidence="5" id="KW-0539">Nucleus</keyword>
<comment type="caution">
    <text evidence="7">The sequence shown here is derived from an EMBL/GenBank/DDBJ whole genome shotgun (WGS) entry which is preliminary data.</text>
</comment>
<evidence type="ECO:0000259" key="6">
    <source>
        <dbReference type="Pfam" id="PF05460"/>
    </source>
</evidence>